<sequence length="92" mass="9949">MIGDDSASGVVRTLTVQLTELKRRHRDEIGALSQALEAPHGEILEDEVAPRLVDGRFDFDGAACAMRWGVFRGTSGRGGLGACTRPQGRARR</sequence>
<dbReference type="EMBL" id="CP070614">
    <property type="protein sequence ID" value="QSE87352.1"/>
    <property type="molecule type" value="Genomic_DNA"/>
</dbReference>
<dbReference type="RefSeq" id="WP_206004044.1">
    <property type="nucleotide sequence ID" value="NZ_CP070614.1"/>
</dbReference>
<dbReference type="Proteomes" id="UP000662986">
    <property type="component" value="Plasmid unnamed5"/>
</dbReference>
<reference evidence="1 2" key="2">
    <citation type="journal article" date="2022" name="Arch. Microbiol.">
        <title>Rhodococcus pseudokoreensis sp. nov. isolated from the rhizosphere of young M26 apple rootstocks.</title>
        <authorList>
            <person name="Kampfer P."/>
            <person name="Glaeser S.P."/>
            <person name="Blom J."/>
            <person name="Wolf J."/>
            <person name="Benning S."/>
            <person name="Schloter M."/>
            <person name="Neumann-Schaal M."/>
        </authorList>
    </citation>
    <scope>NUCLEOTIDE SEQUENCE [LARGE SCALE GENOMIC DNA]</scope>
    <source>
        <strain evidence="1 2">R79</strain>
    </source>
</reference>
<keyword evidence="1" id="KW-0614">Plasmid</keyword>
<gene>
    <name evidence="1" type="ORF">JWS13_01460</name>
</gene>
<name>A0A974VY89_9NOCA</name>
<reference evidence="1 2" key="1">
    <citation type="journal article" date="2021" name="Microbiol. Resour. Announc.">
        <title>Complete Genome Sequences of Two Rhodococcus sp. Strains with Large and Linear Chromosomes, Isolated from Apple Rhizosphere.</title>
        <authorList>
            <person name="Benning S."/>
            <person name="Brugnone N."/>
            <person name="Siani R."/>
            <person name="Kublik S."/>
            <person name="Schloter M."/>
            <person name="Rad V."/>
        </authorList>
    </citation>
    <scope>NUCLEOTIDE SEQUENCE [LARGE SCALE GENOMIC DNA]</scope>
    <source>
        <strain evidence="1 2">R79</strain>
    </source>
</reference>
<evidence type="ECO:0000313" key="1">
    <source>
        <dbReference type="EMBL" id="QSE87352.1"/>
    </source>
</evidence>
<accession>A0A974VY89</accession>
<keyword evidence="2" id="KW-1185">Reference proteome</keyword>
<protein>
    <submittedName>
        <fullName evidence="1">Uncharacterized protein</fullName>
    </submittedName>
</protein>
<evidence type="ECO:0000313" key="2">
    <source>
        <dbReference type="Proteomes" id="UP000662986"/>
    </source>
</evidence>
<proteinExistence type="predicted"/>
<geneLocation type="plasmid" evidence="1 2">
    <name>unnamed5</name>
</geneLocation>
<organism evidence="1 2">
    <name type="scientific">Rhodococcus pseudokoreensis</name>
    <dbReference type="NCBI Taxonomy" id="2811421"/>
    <lineage>
        <taxon>Bacteria</taxon>
        <taxon>Bacillati</taxon>
        <taxon>Actinomycetota</taxon>
        <taxon>Actinomycetes</taxon>
        <taxon>Mycobacteriales</taxon>
        <taxon>Nocardiaceae</taxon>
        <taxon>Rhodococcus</taxon>
    </lineage>
</organism>